<dbReference type="InterPro" id="IPR051202">
    <property type="entry name" value="Peptidase_C40"/>
</dbReference>
<organism evidence="7 8">
    <name type="scientific">Candidatus Anaerostipes avistercoris</name>
    <dbReference type="NCBI Taxonomy" id="2838462"/>
    <lineage>
        <taxon>Bacteria</taxon>
        <taxon>Bacillati</taxon>
        <taxon>Bacillota</taxon>
        <taxon>Clostridia</taxon>
        <taxon>Lachnospirales</taxon>
        <taxon>Lachnospiraceae</taxon>
        <taxon>Anaerostipes</taxon>
    </lineage>
</organism>
<evidence type="ECO:0000256" key="1">
    <source>
        <dbReference type="ARBA" id="ARBA00007074"/>
    </source>
</evidence>
<feature type="compositionally biased region" description="Low complexity" evidence="5">
    <location>
        <begin position="215"/>
        <end position="228"/>
    </location>
</feature>
<dbReference type="GO" id="GO:0006508">
    <property type="term" value="P:proteolysis"/>
    <property type="evidence" value="ECO:0007669"/>
    <property type="project" value="UniProtKB-KW"/>
</dbReference>
<feature type="domain" description="NlpC/P60" evidence="6">
    <location>
        <begin position="238"/>
        <end position="361"/>
    </location>
</feature>
<dbReference type="GO" id="GO:0008234">
    <property type="term" value="F:cysteine-type peptidase activity"/>
    <property type="evidence" value="ECO:0007669"/>
    <property type="project" value="UniProtKB-KW"/>
</dbReference>
<dbReference type="Pfam" id="PF08239">
    <property type="entry name" value="SH3_3"/>
    <property type="match status" value="2"/>
</dbReference>
<dbReference type="Pfam" id="PF00877">
    <property type="entry name" value="NLPC_P60"/>
    <property type="match status" value="1"/>
</dbReference>
<dbReference type="Gene3D" id="2.30.30.40">
    <property type="entry name" value="SH3 Domains"/>
    <property type="match status" value="2"/>
</dbReference>
<comment type="caution">
    <text evidence="7">The sequence shown here is derived from an EMBL/GenBank/DDBJ whole genome shotgun (WGS) entry which is preliminary data.</text>
</comment>
<reference evidence="7" key="1">
    <citation type="journal article" date="2021" name="PeerJ">
        <title>Extensive microbial diversity within the chicken gut microbiome revealed by metagenomics and culture.</title>
        <authorList>
            <person name="Gilroy R."/>
            <person name="Ravi A."/>
            <person name="Getino M."/>
            <person name="Pursley I."/>
            <person name="Horton D.L."/>
            <person name="Alikhan N.F."/>
            <person name="Baker D."/>
            <person name="Gharbi K."/>
            <person name="Hall N."/>
            <person name="Watson M."/>
            <person name="Adriaenssens E.M."/>
            <person name="Foster-Nyarko E."/>
            <person name="Jarju S."/>
            <person name="Secka A."/>
            <person name="Antonio M."/>
            <person name="Oren A."/>
            <person name="Chaudhuri R.R."/>
            <person name="La Ragione R."/>
            <person name="Hildebrand F."/>
            <person name="Pallen M.J."/>
        </authorList>
    </citation>
    <scope>NUCLEOTIDE SEQUENCE</scope>
    <source>
        <strain evidence="7">ChiSjej3B21-8574</strain>
    </source>
</reference>
<evidence type="ECO:0000313" key="7">
    <source>
        <dbReference type="EMBL" id="HJC50994.1"/>
    </source>
</evidence>
<keyword evidence="2" id="KW-0645">Protease</keyword>
<evidence type="ECO:0000256" key="3">
    <source>
        <dbReference type="ARBA" id="ARBA00022801"/>
    </source>
</evidence>
<keyword evidence="3" id="KW-0378">Hydrolase</keyword>
<feature type="region of interest" description="Disordered" evidence="5">
    <location>
        <begin position="209"/>
        <end position="237"/>
    </location>
</feature>
<comment type="similarity">
    <text evidence="1">Belongs to the peptidase C40 family.</text>
</comment>
<dbReference type="InterPro" id="IPR003646">
    <property type="entry name" value="SH3-like_bac-type"/>
</dbReference>
<protein>
    <submittedName>
        <fullName evidence="7">C40 family peptidase</fullName>
    </submittedName>
</protein>
<reference evidence="7" key="2">
    <citation type="submission" date="2021-04" db="EMBL/GenBank/DDBJ databases">
        <authorList>
            <person name="Gilroy R."/>
        </authorList>
    </citation>
    <scope>NUCLEOTIDE SEQUENCE</scope>
    <source>
        <strain evidence="7">ChiSjej3B21-8574</strain>
    </source>
</reference>
<dbReference type="EMBL" id="DWWD01000042">
    <property type="protein sequence ID" value="HJC50994.1"/>
    <property type="molecule type" value="Genomic_DNA"/>
</dbReference>
<dbReference type="PANTHER" id="PTHR47053">
    <property type="entry name" value="MUREIN DD-ENDOPEPTIDASE MEPH-RELATED"/>
    <property type="match status" value="1"/>
</dbReference>
<dbReference type="AlphaFoldDB" id="A0A9D2PKL6"/>
<dbReference type="PANTHER" id="PTHR47053:SF1">
    <property type="entry name" value="MUREIN DD-ENDOPEPTIDASE MEPH-RELATED"/>
    <property type="match status" value="1"/>
</dbReference>
<keyword evidence="4" id="KW-0788">Thiol protease</keyword>
<dbReference type="InterPro" id="IPR000064">
    <property type="entry name" value="NLP_P60_dom"/>
</dbReference>
<dbReference type="InterPro" id="IPR038765">
    <property type="entry name" value="Papain-like_cys_pep_sf"/>
</dbReference>
<dbReference type="PROSITE" id="PS51935">
    <property type="entry name" value="NLPC_P60"/>
    <property type="match status" value="1"/>
</dbReference>
<name>A0A9D2PKL6_9FIRM</name>
<evidence type="ECO:0000256" key="5">
    <source>
        <dbReference type="SAM" id="MobiDB-lite"/>
    </source>
</evidence>
<evidence type="ECO:0000256" key="2">
    <source>
        <dbReference type="ARBA" id="ARBA00022670"/>
    </source>
</evidence>
<dbReference type="SUPFAM" id="SSF54001">
    <property type="entry name" value="Cysteine proteinases"/>
    <property type="match status" value="1"/>
</dbReference>
<dbReference type="SMART" id="SM00287">
    <property type="entry name" value="SH3b"/>
    <property type="match status" value="2"/>
</dbReference>
<accession>A0A9D2PKL6</accession>
<evidence type="ECO:0000313" key="8">
    <source>
        <dbReference type="Proteomes" id="UP000823904"/>
    </source>
</evidence>
<evidence type="ECO:0000256" key="4">
    <source>
        <dbReference type="ARBA" id="ARBA00022807"/>
    </source>
</evidence>
<gene>
    <name evidence="7" type="ORF">H9754_10610</name>
</gene>
<dbReference type="Gene3D" id="3.90.1720.10">
    <property type="entry name" value="endopeptidase domain like (from Nostoc punctiforme)"/>
    <property type="match status" value="1"/>
</dbReference>
<evidence type="ECO:0000259" key="6">
    <source>
        <dbReference type="PROSITE" id="PS51935"/>
    </source>
</evidence>
<dbReference type="Proteomes" id="UP000823904">
    <property type="component" value="Unassembled WGS sequence"/>
</dbReference>
<proteinExistence type="inferred from homology"/>
<sequence>MIRKKIQAAVGAGVMTLGFVMDPAAAEGQQFASAGVGRTIEQYMDRVSAVPKEVKPAYVSYQGYAVPKVDSHLNVRSRPSSGSTVVGELKDRNIAKVMSQKDGWARIQSGDVEGYVNEQYLVCGEEIHAYAEQKQYPKTAVITADALKVRREPNLKSDVLTVAEKGSSYEIVNGREAQWTKVKIQNGEGYISKEHIKLGYDLKEAEPAAGTENTASSGSKKSSASKTSAKQKDSVSGRSRGSQIAAYAVKYVGNPYVYGGTSLTNGTDCSGFVMRVYEHFGYRLSRTSAAQAGNGREISLSTIQPGDLLFYRNGRRINHVTMYIGNGKVVHASNSAPYPKGGIKISSVSYRTPCKAVRIIK</sequence>